<dbReference type="GeneID" id="95319974"/>
<feature type="domain" description="ABC3 transporter permease C-terminal" evidence="7">
    <location>
        <begin position="280"/>
        <end position="389"/>
    </location>
</feature>
<gene>
    <name evidence="8" type="ORF">HF852_10085</name>
</gene>
<evidence type="ECO:0000256" key="3">
    <source>
        <dbReference type="ARBA" id="ARBA00022475"/>
    </source>
</evidence>
<evidence type="ECO:0000256" key="1">
    <source>
        <dbReference type="ARBA" id="ARBA00004651"/>
    </source>
</evidence>
<dbReference type="RefSeq" id="WP_046649873.1">
    <property type="nucleotide sequence ID" value="NZ_JABAGA010000006.1"/>
</dbReference>
<evidence type="ECO:0000256" key="6">
    <source>
        <dbReference type="ARBA" id="ARBA00023136"/>
    </source>
</evidence>
<evidence type="ECO:0000313" key="8">
    <source>
        <dbReference type="EMBL" id="NMF09939.1"/>
    </source>
</evidence>
<evidence type="ECO:0000313" key="9">
    <source>
        <dbReference type="Proteomes" id="UP000589552"/>
    </source>
</evidence>
<dbReference type="Pfam" id="PF02687">
    <property type="entry name" value="FtsX"/>
    <property type="match status" value="1"/>
</dbReference>
<dbReference type="PANTHER" id="PTHR43738:SF1">
    <property type="entry name" value="HEMIN TRANSPORT SYSTEM PERMEASE PROTEIN HRTB-RELATED"/>
    <property type="match status" value="1"/>
</dbReference>
<evidence type="ECO:0000256" key="4">
    <source>
        <dbReference type="ARBA" id="ARBA00022692"/>
    </source>
</evidence>
<keyword evidence="3" id="KW-1003">Cell membrane</keyword>
<dbReference type="PANTHER" id="PTHR43738">
    <property type="entry name" value="ABC TRANSPORTER, MEMBRANE PROTEIN"/>
    <property type="match status" value="1"/>
</dbReference>
<dbReference type="AlphaFoldDB" id="A0A0M2XKQ3"/>
<name>A0A0M2XKQ3_9CORY</name>
<organism evidence="8 9">
    <name type="scientific">Corynebacterium xerosis</name>
    <dbReference type="NCBI Taxonomy" id="1725"/>
    <lineage>
        <taxon>Bacteria</taxon>
        <taxon>Bacillati</taxon>
        <taxon>Actinomycetota</taxon>
        <taxon>Actinomycetes</taxon>
        <taxon>Mycobacteriales</taxon>
        <taxon>Corynebacteriaceae</taxon>
        <taxon>Corynebacterium</taxon>
    </lineage>
</organism>
<evidence type="ECO:0000256" key="5">
    <source>
        <dbReference type="ARBA" id="ARBA00022989"/>
    </source>
</evidence>
<dbReference type="Proteomes" id="UP000589552">
    <property type="component" value="Unassembled WGS sequence"/>
</dbReference>
<accession>A0A0M2XKQ3</accession>
<protein>
    <submittedName>
        <fullName evidence="8">ABC transporter permease</fullName>
    </submittedName>
</protein>
<keyword evidence="2" id="KW-0813">Transport</keyword>
<dbReference type="EMBL" id="JABAGA010000006">
    <property type="protein sequence ID" value="NMF09939.1"/>
    <property type="molecule type" value="Genomic_DNA"/>
</dbReference>
<comment type="caution">
    <text evidence="8">The sequence shown here is derived from an EMBL/GenBank/DDBJ whole genome shotgun (WGS) entry which is preliminary data.</text>
</comment>
<keyword evidence="5" id="KW-1133">Transmembrane helix</keyword>
<evidence type="ECO:0000259" key="7">
    <source>
        <dbReference type="Pfam" id="PF02687"/>
    </source>
</evidence>
<proteinExistence type="predicted"/>
<keyword evidence="6" id="KW-0472">Membrane</keyword>
<dbReference type="InterPro" id="IPR003838">
    <property type="entry name" value="ABC3_permease_C"/>
</dbReference>
<dbReference type="GO" id="GO:0005886">
    <property type="term" value="C:plasma membrane"/>
    <property type="evidence" value="ECO:0007669"/>
    <property type="project" value="UniProtKB-SubCell"/>
</dbReference>
<dbReference type="InterPro" id="IPR051125">
    <property type="entry name" value="ABC-4/HrtB_transporter"/>
</dbReference>
<keyword evidence="4" id="KW-0812">Transmembrane</keyword>
<sequence>MFLAWREMLFARTRFLLMGLVLALMSILIVIISGLTAGLVNDGVSGLKAMNAETIAFEEGTKTDSAFTRSVVDVTSAEDVAAADGVTEATPMGLTIVNAKNQDGTPVDLTLVGVDPGSFLAPGTAAAGDSVEGETLPLMAAPGDRAAGEPTSTPHDVVVSATLKDEGLNIGDVITVERLETPLTIVGFADGQRTFGHVDIAYAPLDVWQEIHAGARDGEAAPDDAYTQASVVVARGADGVVPGLDALSAATGLDARTLEESFDSSPGYGPETMTLSMIEWFLYIIAALVTGAFFLVWTIQRAGDIAVMRAMGATKGFLLRDSLGQAVVILALSIGVGVALALALGAGLEASPMPYATELAPVLTGAALLFVFGLIGASVAVFRVTRTDPLTALGENR</sequence>
<comment type="subcellular location">
    <subcellularLocation>
        <location evidence="1">Cell membrane</location>
        <topology evidence="1">Multi-pass membrane protein</topology>
    </subcellularLocation>
</comment>
<reference evidence="8 9" key="1">
    <citation type="submission" date="2020-04" db="EMBL/GenBank/DDBJ databases">
        <authorList>
            <person name="Hitch T.C.A."/>
            <person name="Wylensek D."/>
            <person name="Clavel T."/>
        </authorList>
    </citation>
    <scope>NUCLEOTIDE SEQUENCE [LARGE SCALE GENOMIC DNA]</scope>
    <source>
        <strain evidence="8 9">BL-383-APC-2I</strain>
    </source>
</reference>
<dbReference type="OrthoDB" id="5242186at2"/>
<evidence type="ECO:0000256" key="2">
    <source>
        <dbReference type="ARBA" id="ARBA00022448"/>
    </source>
</evidence>